<dbReference type="Proteomes" id="UP000199184">
    <property type="component" value="Unassembled WGS sequence"/>
</dbReference>
<keyword evidence="7" id="KW-0808">Transferase</keyword>
<sequence>MAKVDTSLVAHLPLFAGVTPEALDEILREARSARYPKNSAIFEQGADAQSFFLLLHGHVRAAKTTPTGEQIVVRYVAPGETFGLAMAIGAVQYPATAMAVDDSVVLIWPTSAWPRLIERFPSLAANTLQTVGTRLQESHTRILEMSTQQVEQRVAHALLRLAKQSGKKLDHGIEIDFPISRQDIAQMTGTTLHTVSRILSGWESQGLVESGRQRIILRDPHRIVVLAERSADSGARRDVSTQDRD</sequence>
<dbReference type="InterPro" id="IPR050397">
    <property type="entry name" value="Env_Response_Regulators"/>
</dbReference>
<proteinExistence type="predicted"/>
<dbReference type="PANTHER" id="PTHR24567:SF28">
    <property type="entry name" value="LISTERIOLYSIN REGULATORY PROTEIN"/>
    <property type="match status" value="1"/>
</dbReference>
<dbReference type="GO" id="GO:0005829">
    <property type="term" value="C:cytosol"/>
    <property type="evidence" value="ECO:0007669"/>
    <property type="project" value="TreeGrafter"/>
</dbReference>
<dbReference type="PANTHER" id="PTHR24567">
    <property type="entry name" value="CRP FAMILY TRANSCRIPTIONAL REGULATORY PROTEIN"/>
    <property type="match status" value="1"/>
</dbReference>
<evidence type="ECO:0000256" key="1">
    <source>
        <dbReference type="ARBA" id="ARBA00023015"/>
    </source>
</evidence>
<dbReference type="Gene3D" id="1.10.10.10">
    <property type="entry name" value="Winged helix-like DNA-binding domain superfamily/Winged helix DNA-binding domain"/>
    <property type="match status" value="1"/>
</dbReference>
<gene>
    <name evidence="7" type="ORF">GA0061098_1005135</name>
</gene>
<dbReference type="EMBL" id="FMAI01000005">
    <property type="protein sequence ID" value="SCB30143.1"/>
    <property type="molecule type" value="Genomic_DNA"/>
</dbReference>
<reference evidence="8" key="1">
    <citation type="submission" date="2016-08" db="EMBL/GenBank/DDBJ databases">
        <authorList>
            <person name="Varghese N."/>
            <person name="Submissions Spin"/>
        </authorList>
    </citation>
    <scope>NUCLEOTIDE SEQUENCE [LARGE SCALE GENOMIC DNA]</scope>
    <source>
        <strain evidence="8">ERR11</strain>
    </source>
</reference>
<organism evidence="7 8">
    <name type="scientific">Bradyrhizobium shewense</name>
    <dbReference type="NCBI Taxonomy" id="1761772"/>
    <lineage>
        <taxon>Bacteria</taxon>
        <taxon>Pseudomonadati</taxon>
        <taxon>Pseudomonadota</taxon>
        <taxon>Alphaproteobacteria</taxon>
        <taxon>Hyphomicrobiales</taxon>
        <taxon>Nitrobacteraceae</taxon>
        <taxon>Bradyrhizobium</taxon>
    </lineage>
</organism>
<evidence type="ECO:0000313" key="7">
    <source>
        <dbReference type="EMBL" id="SCB30143.1"/>
    </source>
</evidence>
<evidence type="ECO:0000256" key="3">
    <source>
        <dbReference type="ARBA" id="ARBA00023163"/>
    </source>
</evidence>
<keyword evidence="2" id="KW-0238">DNA-binding</keyword>
<dbReference type="AlphaFoldDB" id="A0A1C3VQQ2"/>
<dbReference type="SUPFAM" id="SSF51206">
    <property type="entry name" value="cAMP-binding domain-like"/>
    <property type="match status" value="1"/>
</dbReference>
<dbReference type="Pfam" id="PF13545">
    <property type="entry name" value="HTH_Crp_2"/>
    <property type="match status" value="1"/>
</dbReference>
<accession>A0A1C3VQQ2</accession>
<dbReference type="GO" id="GO:0016301">
    <property type="term" value="F:kinase activity"/>
    <property type="evidence" value="ECO:0007669"/>
    <property type="project" value="UniProtKB-KW"/>
</dbReference>
<dbReference type="InterPro" id="IPR036390">
    <property type="entry name" value="WH_DNA-bd_sf"/>
</dbReference>
<dbReference type="InterPro" id="IPR012318">
    <property type="entry name" value="HTH_CRP"/>
</dbReference>
<dbReference type="CDD" id="cd00038">
    <property type="entry name" value="CAP_ED"/>
    <property type="match status" value="1"/>
</dbReference>
<evidence type="ECO:0000259" key="6">
    <source>
        <dbReference type="PROSITE" id="PS51063"/>
    </source>
</evidence>
<dbReference type="GO" id="GO:0003677">
    <property type="term" value="F:DNA binding"/>
    <property type="evidence" value="ECO:0007669"/>
    <property type="project" value="UniProtKB-KW"/>
</dbReference>
<keyword evidence="7" id="KW-0418">Kinase</keyword>
<keyword evidence="3" id="KW-0804">Transcription</keyword>
<dbReference type="InterPro" id="IPR000595">
    <property type="entry name" value="cNMP-bd_dom"/>
</dbReference>
<dbReference type="SMART" id="SM00100">
    <property type="entry name" value="cNMP"/>
    <property type="match status" value="1"/>
</dbReference>
<keyword evidence="1" id="KW-0805">Transcription regulation</keyword>
<dbReference type="PROSITE" id="PS50042">
    <property type="entry name" value="CNMP_BINDING_3"/>
    <property type="match status" value="1"/>
</dbReference>
<dbReference type="RefSeq" id="WP_091956475.1">
    <property type="nucleotide sequence ID" value="NZ_FMAI01000005.1"/>
</dbReference>
<protein>
    <submittedName>
        <fullName evidence="7">cAMP-binding domain of CRP or a regulatory subunit of cAMP-dependent protein kinases</fullName>
    </submittedName>
</protein>
<evidence type="ECO:0000256" key="4">
    <source>
        <dbReference type="ARBA" id="ARBA00023231"/>
    </source>
</evidence>
<keyword evidence="4" id="KW-0535">Nitrogen fixation</keyword>
<dbReference type="CDD" id="cd00092">
    <property type="entry name" value="HTH_CRP"/>
    <property type="match status" value="1"/>
</dbReference>
<name>A0A1C3VQQ2_9BRAD</name>
<dbReference type="GO" id="GO:0003700">
    <property type="term" value="F:DNA-binding transcription factor activity"/>
    <property type="evidence" value="ECO:0007669"/>
    <property type="project" value="TreeGrafter"/>
</dbReference>
<evidence type="ECO:0000256" key="2">
    <source>
        <dbReference type="ARBA" id="ARBA00023125"/>
    </source>
</evidence>
<dbReference type="InterPro" id="IPR014710">
    <property type="entry name" value="RmlC-like_jellyroll"/>
</dbReference>
<keyword evidence="8" id="KW-1185">Reference proteome</keyword>
<dbReference type="InterPro" id="IPR018490">
    <property type="entry name" value="cNMP-bd_dom_sf"/>
</dbReference>
<dbReference type="InterPro" id="IPR036388">
    <property type="entry name" value="WH-like_DNA-bd_sf"/>
</dbReference>
<evidence type="ECO:0000313" key="8">
    <source>
        <dbReference type="Proteomes" id="UP000199184"/>
    </source>
</evidence>
<dbReference type="Gene3D" id="2.60.120.10">
    <property type="entry name" value="Jelly Rolls"/>
    <property type="match status" value="1"/>
</dbReference>
<dbReference type="FunFam" id="2.60.120.10:FF:000367">
    <property type="entry name" value="Crp/Fnr family transcriptional regulator"/>
    <property type="match status" value="1"/>
</dbReference>
<dbReference type="PROSITE" id="PS51063">
    <property type="entry name" value="HTH_CRP_2"/>
    <property type="match status" value="1"/>
</dbReference>
<feature type="domain" description="Cyclic nucleotide-binding" evidence="5">
    <location>
        <begin position="14"/>
        <end position="117"/>
    </location>
</feature>
<dbReference type="SUPFAM" id="SSF46785">
    <property type="entry name" value="Winged helix' DNA-binding domain"/>
    <property type="match status" value="1"/>
</dbReference>
<feature type="domain" description="HTH crp-type" evidence="6">
    <location>
        <begin position="148"/>
        <end position="221"/>
    </location>
</feature>
<dbReference type="Pfam" id="PF00027">
    <property type="entry name" value="cNMP_binding"/>
    <property type="match status" value="1"/>
</dbReference>
<evidence type="ECO:0000259" key="5">
    <source>
        <dbReference type="PROSITE" id="PS50042"/>
    </source>
</evidence>
<dbReference type="PRINTS" id="PR00034">
    <property type="entry name" value="HTHCRP"/>
</dbReference>
<dbReference type="FunFam" id="1.10.10.10:FF:000028">
    <property type="entry name" value="Fumarate/nitrate reduction transcriptional regulator Fnr"/>
    <property type="match status" value="1"/>
</dbReference>
<dbReference type="SMART" id="SM00419">
    <property type="entry name" value="HTH_CRP"/>
    <property type="match status" value="1"/>
</dbReference>